<comment type="similarity">
    <text evidence="1">Belongs to the HemJ family.</text>
</comment>
<sequence length="153" mass="16808">MLWVLSLHIMTLLIWVAAAVYIPLVLLQVVRAGQSGDLDGFARTPSAVDSIARFVFTHIATPAAVLSISAGSAVFLINQSIHFWLLVKLTLVTLLCALQAGLGLLIIRAEREQFRGLKACSVVVLSLFCLLMLSIVWIVLAKPVEPEWFPWTL</sequence>
<feature type="transmembrane region" description="Helical" evidence="2">
    <location>
        <begin position="12"/>
        <end position="30"/>
    </location>
</feature>
<evidence type="ECO:0000256" key="2">
    <source>
        <dbReference type="SAM" id="Phobius"/>
    </source>
</evidence>
<evidence type="ECO:0000313" key="3">
    <source>
        <dbReference type="EMBL" id="RUO31477.1"/>
    </source>
</evidence>
<keyword evidence="1" id="KW-0408">Iron</keyword>
<evidence type="ECO:0000313" key="4">
    <source>
        <dbReference type="Proteomes" id="UP000287410"/>
    </source>
</evidence>
<dbReference type="Pfam" id="PF03653">
    <property type="entry name" value="UPF0093"/>
    <property type="match status" value="1"/>
</dbReference>
<feature type="transmembrane region" description="Helical" evidence="2">
    <location>
        <begin position="119"/>
        <end position="140"/>
    </location>
</feature>
<name>A0ABY0C107_9GAMM</name>
<keyword evidence="1" id="KW-0479">Metal-binding</keyword>
<dbReference type="EMBL" id="PIPN01000001">
    <property type="protein sequence ID" value="RUO31477.1"/>
    <property type="molecule type" value="Genomic_DNA"/>
</dbReference>
<accession>A0ABY0C107</accession>
<keyword evidence="4" id="KW-1185">Reference proteome</keyword>
<comment type="cofactor">
    <cofactor evidence="1">
        <name>heme b</name>
        <dbReference type="ChEBI" id="CHEBI:60344"/>
    </cofactor>
    <text evidence="1">Binds 1 heme b (iron(II)-protoporphyrin IX) group per subunit.</text>
</comment>
<evidence type="ECO:0000256" key="1">
    <source>
        <dbReference type="PIRNR" id="PIRNR004638"/>
    </source>
</evidence>
<dbReference type="PIRSF" id="PIRSF004638">
    <property type="entry name" value="UCP004638"/>
    <property type="match status" value="1"/>
</dbReference>
<reference evidence="3 4" key="1">
    <citation type="journal article" date="2018" name="Front. Microbiol.">
        <title>Genome-Based Analysis Reveals the Taxonomy and Diversity of the Family Idiomarinaceae.</title>
        <authorList>
            <person name="Liu Y."/>
            <person name="Lai Q."/>
            <person name="Shao Z."/>
        </authorList>
    </citation>
    <scope>NUCLEOTIDE SEQUENCE [LARGE SCALE GENOMIC DNA]</scope>
    <source>
        <strain evidence="3 4">GBSy1</strain>
    </source>
</reference>
<protein>
    <recommendedName>
        <fullName evidence="1">Protoporphyrinogen IX oxidase</fullName>
        <ecNumber evidence="1">1.3.99.-</ecNumber>
    </recommendedName>
</protein>
<comment type="pathway">
    <text evidence="1">Porphyrin-containing compound metabolism; protoporphyrin-IX biosynthesis; protoporphyrin-IX from protoporphyrinogen-IX: step 1/1.</text>
</comment>
<gene>
    <name evidence="3" type="ORF">CWE12_00285</name>
</gene>
<keyword evidence="1" id="KW-0349">Heme</keyword>
<proteinExistence type="inferred from homology"/>
<feature type="transmembrane region" description="Helical" evidence="2">
    <location>
        <begin position="83"/>
        <end position="107"/>
    </location>
</feature>
<keyword evidence="2" id="KW-1133">Transmembrane helix</keyword>
<dbReference type="EC" id="1.3.99.-" evidence="1"/>
<keyword evidence="1" id="KW-1003">Cell membrane</keyword>
<keyword evidence="2" id="KW-0812">Transmembrane</keyword>
<dbReference type="Proteomes" id="UP000287410">
    <property type="component" value="Unassembled WGS sequence"/>
</dbReference>
<keyword evidence="1 2" id="KW-0472">Membrane</keyword>
<comment type="caution">
    <text evidence="3">The sequence shown here is derived from an EMBL/GenBank/DDBJ whole genome shotgun (WGS) entry which is preliminary data.</text>
</comment>
<comment type="function">
    <text evidence="1">Catalyzes the oxidation of protoporphyrinogen IX to protoporphyrin IX.</text>
</comment>
<dbReference type="RefSeq" id="WP_126787588.1">
    <property type="nucleotide sequence ID" value="NZ_PIPN01000001.1"/>
</dbReference>
<dbReference type="InterPro" id="IPR005265">
    <property type="entry name" value="HemJ-like"/>
</dbReference>
<comment type="catalytic activity">
    <reaction evidence="1">
        <text>protoporphyrinogen IX + 3 A = protoporphyrin IX + 3 AH2</text>
        <dbReference type="Rhea" id="RHEA:62000"/>
        <dbReference type="ChEBI" id="CHEBI:13193"/>
        <dbReference type="ChEBI" id="CHEBI:17499"/>
        <dbReference type="ChEBI" id="CHEBI:57306"/>
        <dbReference type="ChEBI" id="CHEBI:57307"/>
    </reaction>
</comment>
<organism evidence="3 4">
    <name type="scientific">Aliidiomarina sedimenti</name>
    <dbReference type="NCBI Taxonomy" id="1933879"/>
    <lineage>
        <taxon>Bacteria</taxon>
        <taxon>Pseudomonadati</taxon>
        <taxon>Pseudomonadota</taxon>
        <taxon>Gammaproteobacteria</taxon>
        <taxon>Alteromonadales</taxon>
        <taxon>Idiomarinaceae</taxon>
        <taxon>Aliidiomarina</taxon>
    </lineage>
</organism>
<feature type="transmembrane region" description="Helical" evidence="2">
    <location>
        <begin position="51"/>
        <end position="77"/>
    </location>
</feature>